<dbReference type="AlphaFoldDB" id="A0A381ZN50"/>
<reference evidence="1" key="1">
    <citation type="submission" date="2018-05" db="EMBL/GenBank/DDBJ databases">
        <authorList>
            <person name="Lanie J.A."/>
            <person name="Ng W.-L."/>
            <person name="Kazmierczak K.M."/>
            <person name="Andrzejewski T.M."/>
            <person name="Davidsen T.M."/>
            <person name="Wayne K.J."/>
            <person name="Tettelin H."/>
            <person name="Glass J.I."/>
            <person name="Rusch D."/>
            <person name="Podicherti R."/>
            <person name="Tsui H.-C.T."/>
            <person name="Winkler M.E."/>
        </authorList>
    </citation>
    <scope>NUCLEOTIDE SEQUENCE</scope>
</reference>
<name>A0A381ZN50_9ZZZZ</name>
<accession>A0A381ZN50</accession>
<feature type="non-terminal residue" evidence="1">
    <location>
        <position position="216"/>
    </location>
</feature>
<dbReference type="EMBL" id="UINC01021813">
    <property type="protein sequence ID" value="SVA90173.1"/>
    <property type="molecule type" value="Genomic_DNA"/>
</dbReference>
<sequence length="216" mass="24973">MGRKKNKGKKKKVLLSLSEFSQKYGIELFEEENFSLPTAPSGIIAPSPQQNDEYLQKDNWRGSNVRTSNNDVEIGSNADTEINWRKKSLDTSKFSFRNKENSKYIPRVSKFTTTNGSNINSYSLSNKKKFTLNNSNNSQRVSKFLITKKESKNIFVPSGRFNLKKNTSSSVQFNKCQEDLSKKQDIKYEEKNIPNILENKDVELLKKKKKKKKKKK</sequence>
<gene>
    <name evidence="1" type="ORF">METZ01_LOCUS143027</name>
</gene>
<organism evidence="1">
    <name type="scientific">marine metagenome</name>
    <dbReference type="NCBI Taxonomy" id="408172"/>
    <lineage>
        <taxon>unclassified sequences</taxon>
        <taxon>metagenomes</taxon>
        <taxon>ecological metagenomes</taxon>
    </lineage>
</organism>
<protein>
    <submittedName>
        <fullName evidence="1">Uncharacterized protein</fullName>
    </submittedName>
</protein>
<evidence type="ECO:0000313" key="1">
    <source>
        <dbReference type="EMBL" id="SVA90173.1"/>
    </source>
</evidence>
<proteinExistence type="predicted"/>